<feature type="compositionally biased region" description="Basic and acidic residues" evidence="1">
    <location>
        <begin position="282"/>
        <end position="291"/>
    </location>
</feature>
<keyword evidence="3" id="KW-1185">Reference proteome</keyword>
<reference evidence="2 3" key="1">
    <citation type="submission" date="2023-08" db="EMBL/GenBank/DDBJ databases">
        <title>Black Yeasts Isolated from many extreme environments.</title>
        <authorList>
            <person name="Coleine C."/>
            <person name="Stajich J.E."/>
            <person name="Selbmann L."/>
        </authorList>
    </citation>
    <scope>NUCLEOTIDE SEQUENCE [LARGE SCALE GENOMIC DNA]</scope>
    <source>
        <strain evidence="2 3">CCFEE 5935</strain>
    </source>
</reference>
<feature type="compositionally biased region" description="Basic and acidic residues" evidence="1">
    <location>
        <begin position="247"/>
        <end position="264"/>
    </location>
</feature>
<organism evidence="2 3">
    <name type="scientific">Saxophila tyrrhenica</name>
    <dbReference type="NCBI Taxonomy" id="1690608"/>
    <lineage>
        <taxon>Eukaryota</taxon>
        <taxon>Fungi</taxon>
        <taxon>Dikarya</taxon>
        <taxon>Ascomycota</taxon>
        <taxon>Pezizomycotina</taxon>
        <taxon>Dothideomycetes</taxon>
        <taxon>Dothideomycetidae</taxon>
        <taxon>Mycosphaerellales</taxon>
        <taxon>Extremaceae</taxon>
        <taxon>Saxophila</taxon>
    </lineage>
</organism>
<comment type="caution">
    <text evidence="2">The sequence shown here is derived from an EMBL/GenBank/DDBJ whole genome shotgun (WGS) entry which is preliminary data.</text>
</comment>
<name>A0AAV9PFJ5_9PEZI</name>
<dbReference type="PANTHER" id="PTHR21521:SF0">
    <property type="entry name" value="AMUN, ISOFORM A"/>
    <property type="match status" value="1"/>
</dbReference>
<dbReference type="EMBL" id="JAVRRT010000006">
    <property type="protein sequence ID" value="KAK5171247.1"/>
    <property type="molecule type" value="Genomic_DNA"/>
</dbReference>
<protein>
    <submittedName>
        <fullName evidence="2">Uncharacterized protein</fullName>
    </submittedName>
</protein>
<accession>A0AAV9PFJ5</accession>
<proteinExistence type="predicted"/>
<evidence type="ECO:0000313" key="2">
    <source>
        <dbReference type="EMBL" id="KAK5171247.1"/>
    </source>
</evidence>
<dbReference type="GeneID" id="89925737"/>
<feature type="compositionally biased region" description="Basic and acidic residues" evidence="1">
    <location>
        <begin position="228"/>
        <end position="237"/>
    </location>
</feature>
<evidence type="ECO:0000313" key="3">
    <source>
        <dbReference type="Proteomes" id="UP001337655"/>
    </source>
</evidence>
<dbReference type="PANTHER" id="PTHR21521">
    <property type="entry name" value="AMUN, ISOFORM A"/>
    <property type="match status" value="1"/>
</dbReference>
<dbReference type="Proteomes" id="UP001337655">
    <property type="component" value="Unassembled WGS sequence"/>
</dbReference>
<dbReference type="AlphaFoldDB" id="A0AAV9PFJ5"/>
<sequence>MSTDTRQEELITTITPRQFDSLLSAYHKTVPEKLVELDEKRYVDIPSRINERAPLSERTSLYLEEVVTLVDWKLAHGKFRPKLRQLVQQNDEELVLDITRHAFMAYAVVPKGEISTKGTAAVKAALGWLTKLRGIGPATASLILSAGDPEDAPFFSDELFRWCMCEDAAETRKRRDIKYNVKEYLELFDRVQVLRHRFRTDFDRKVTAVEVEKVAYVLMRRWDGGEASMDQRENDAGKKRKVNSAADGREEGLKKTKMQAERAKANSKTNTRAASPTNSDPTNREALERPRRSTRSKK</sequence>
<dbReference type="RefSeq" id="XP_064660275.1">
    <property type="nucleotide sequence ID" value="XM_064801645.1"/>
</dbReference>
<evidence type="ECO:0000256" key="1">
    <source>
        <dbReference type="SAM" id="MobiDB-lite"/>
    </source>
</evidence>
<gene>
    <name evidence="2" type="ORF">LTR77_004391</name>
</gene>
<feature type="compositionally biased region" description="Polar residues" evidence="1">
    <location>
        <begin position="266"/>
        <end position="281"/>
    </location>
</feature>
<feature type="region of interest" description="Disordered" evidence="1">
    <location>
        <begin position="228"/>
        <end position="298"/>
    </location>
</feature>